<comment type="caution">
    <text evidence="2">The sequence shown here is derived from an EMBL/GenBank/DDBJ whole genome shotgun (WGS) entry which is preliminary data.</text>
</comment>
<protein>
    <recommendedName>
        <fullName evidence="4">RRM domain-containing protein</fullName>
    </recommendedName>
</protein>
<accession>A0A9P8VEK1</accession>
<proteinExistence type="predicted"/>
<dbReference type="EMBL" id="JAGSXJ010000006">
    <property type="protein sequence ID" value="KAH6690473.1"/>
    <property type="molecule type" value="Genomic_DNA"/>
</dbReference>
<evidence type="ECO:0000313" key="3">
    <source>
        <dbReference type="Proteomes" id="UP000770015"/>
    </source>
</evidence>
<organism evidence="2 3">
    <name type="scientific">Plectosphaerella plurivora</name>
    <dbReference type="NCBI Taxonomy" id="936078"/>
    <lineage>
        <taxon>Eukaryota</taxon>
        <taxon>Fungi</taxon>
        <taxon>Dikarya</taxon>
        <taxon>Ascomycota</taxon>
        <taxon>Pezizomycotina</taxon>
        <taxon>Sordariomycetes</taxon>
        <taxon>Hypocreomycetidae</taxon>
        <taxon>Glomerellales</taxon>
        <taxon>Plectosphaerellaceae</taxon>
        <taxon>Plectosphaerella</taxon>
    </lineage>
</organism>
<keyword evidence="3" id="KW-1185">Reference proteome</keyword>
<feature type="region of interest" description="Disordered" evidence="1">
    <location>
        <begin position="259"/>
        <end position="280"/>
    </location>
</feature>
<dbReference type="OrthoDB" id="5241026at2759"/>
<gene>
    <name evidence="2" type="ORF">F5X68DRAFT_70313</name>
</gene>
<dbReference type="Proteomes" id="UP000770015">
    <property type="component" value="Unassembled WGS sequence"/>
</dbReference>
<feature type="region of interest" description="Disordered" evidence="1">
    <location>
        <begin position="150"/>
        <end position="178"/>
    </location>
</feature>
<sequence length="507" mass="55285">MDRKNTNQTGWPVTKAMAAAEEAEANAAAEQAAANGVAVYPPANHTSHQTQVPGRLPSMTMLRYPPGLAPVVPLSSVPPGLVALPADYNPFRPINTMGPPFLPPGNNYGQNIAGRPRGLSQPTSHPTSFQRHHGNNSNLYTVREAPASGYSDTYSVQEQAPVANSTPSGSGSEMDYGTDPLANPYLTPSPGRRGHDHINNVLNMIDNARLTPSPQDQPVPWREQTRIINPNTQAAPAQHFVPMRTVQEKLAQQRATGHRIPGANGMFPPSPEPEPEPSNLRKRMCKANGFSVNYKGDISNAANRSANIPDHLNCSLWIVGLYAGMTVSRLLHGVTLVGPTGKIFATVISDAQPDKGHNGAAAKIVFFDRVGAERLKAAIEAQRLDNILGRRVRVSFNRIRSAPQVHSNLSRVLFIWGPRELVNHLRLHALFKDKVEYQTEAVVIHEDNADGAVIEWRFGSYRNQASAVNNYLSVEHNTTLRWMYADDPCATGKSYPGGVDVTRDITN</sequence>
<evidence type="ECO:0008006" key="4">
    <source>
        <dbReference type="Google" id="ProtNLM"/>
    </source>
</evidence>
<dbReference type="AlphaFoldDB" id="A0A9P8VEK1"/>
<reference evidence="2" key="1">
    <citation type="journal article" date="2021" name="Nat. Commun.">
        <title>Genetic determinants of endophytism in the Arabidopsis root mycobiome.</title>
        <authorList>
            <person name="Mesny F."/>
            <person name="Miyauchi S."/>
            <person name="Thiergart T."/>
            <person name="Pickel B."/>
            <person name="Atanasova L."/>
            <person name="Karlsson M."/>
            <person name="Huettel B."/>
            <person name="Barry K.W."/>
            <person name="Haridas S."/>
            <person name="Chen C."/>
            <person name="Bauer D."/>
            <person name="Andreopoulos W."/>
            <person name="Pangilinan J."/>
            <person name="LaButti K."/>
            <person name="Riley R."/>
            <person name="Lipzen A."/>
            <person name="Clum A."/>
            <person name="Drula E."/>
            <person name="Henrissat B."/>
            <person name="Kohler A."/>
            <person name="Grigoriev I.V."/>
            <person name="Martin F.M."/>
            <person name="Hacquard S."/>
        </authorList>
    </citation>
    <scope>NUCLEOTIDE SEQUENCE</scope>
    <source>
        <strain evidence="2">MPI-SDFR-AT-0117</strain>
    </source>
</reference>
<evidence type="ECO:0000313" key="2">
    <source>
        <dbReference type="EMBL" id="KAH6690473.1"/>
    </source>
</evidence>
<name>A0A9P8VEK1_9PEZI</name>
<feature type="compositionally biased region" description="Polar residues" evidence="1">
    <location>
        <begin position="150"/>
        <end position="171"/>
    </location>
</feature>
<evidence type="ECO:0000256" key="1">
    <source>
        <dbReference type="SAM" id="MobiDB-lite"/>
    </source>
</evidence>